<protein>
    <submittedName>
        <fullName evidence="1">Uncharacterized protein</fullName>
    </submittedName>
</protein>
<reference evidence="1 2" key="1">
    <citation type="submission" date="2014-01" db="EMBL/GenBank/DDBJ databases">
        <title>Plasmidome dynamics in the species complex Clostridium novyi sensu lato converts strains of independent lineages into distinctly different pathogens.</title>
        <authorList>
            <person name="Skarin H."/>
            <person name="Segerman B."/>
        </authorList>
    </citation>
    <scope>NUCLEOTIDE SEQUENCE [LARGE SCALE GENOMIC DNA]</scope>
    <source>
        <strain evidence="1 2">4552</strain>
    </source>
</reference>
<sequence>MDFNKEDTSLKTLDEDYDMVPINTYIRAINNYRMFQGIQGQYPNNYFMPQFRQNYMNDSTIKPMTYYKVDHNLPNSESDDNYDFRNVDLKDNFGMRMMEEDDLYSIDKTRDLDYDDFVDVNKILMKIERYNPGIFQFLRRYGMSYEEAKKIIKKIITVTLMYEND</sequence>
<name>A0A0A0I1V4_CLONO</name>
<dbReference type="OrthoDB" id="1909918at2"/>
<dbReference type="EMBL" id="JENJ01000065">
    <property type="protein sequence ID" value="KGM94638.1"/>
    <property type="molecule type" value="Genomic_DNA"/>
</dbReference>
<gene>
    <name evidence="1" type="ORF">Z968_11275</name>
</gene>
<dbReference type="Proteomes" id="UP000030012">
    <property type="component" value="Unassembled WGS sequence"/>
</dbReference>
<proteinExistence type="predicted"/>
<dbReference type="AlphaFoldDB" id="A0A0A0I1V4"/>
<organism evidence="1 2">
    <name type="scientific">Clostridium novyi A str. 4552</name>
    <dbReference type="NCBI Taxonomy" id="1444289"/>
    <lineage>
        <taxon>Bacteria</taxon>
        <taxon>Bacillati</taxon>
        <taxon>Bacillota</taxon>
        <taxon>Clostridia</taxon>
        <taxon>Eubacteriales</taxon>
        <taxon>Clostridiaceae</taxon>
        <taxon>Clostridium</taxon>
    </lineage>
</organism>
<accession>A0A0A0I1V4</accession>
<evidence type="ECO:0000313" key="2">
    <source>
        <dbReference type="Proteomes" id="UP000030012"/>
    </source>
</evidence>
<comment type="caution">
    <text evidence="1">The sequence shown here is derived from an EMBL/GenBank/DDBJ whole genome shotgun (WGS) entry which is preliminary data.</text>
</comment>
<dbReference type="RefSeq" id="WP_003367433.1">
    <property type="nucleotide sequence ID" value="NZ_JENJ01000065.1"/>
</dbReference>
<evidence type="ECO:0000313" key="1">
    <source>
        <dbReference type="EMBL" id="KGM94638.1"/>
    </source>
</evidence>